<protein>
    <submittedName>
        <fullName evidence="2">Uncharacterized protein</fullName>
    </submittedName>
</protein>
<organism evidence="2 3">
    <name type="scientific">Liparis tanakae</name>
    <name type="common">Tanaka's snailfish</name>
    <dbReference type="NCBI Taxonomy" id="230148"/>
    <lineage>
        <taxon>Eukaryota</taxon>
        <taxon>Metazoa</taxon>
        <taxon>Chordata</taxon>
        <taxon>Craniata</taxon>
        <taxon>Vertebrata</taxon>
        <taxon>Euteleostomi</taxon>
        <taxon>Actinopterygii</taxon>
        <taxon>Neopterygii</taxon>
        <taxon>Teleostei</taxon>
        <taxon>Neoteleostei</taxon>
        <taxon>Acanthomorphata</taxon>
        <taxon>Eupercaria</taxon>
        <taxon>Perciformes</taxon>
        <taxon>Cottioidei</taxon>
        <taxon>Cottales</taxon>
        <taxon>Liparidae</taxon>
        <taxon>Liparis</taxon>
    </lineage>
</organism>
<name>A0A4Z2EN67_9TELE</name>
<proteinExistence type="predicted"/>
<dbReference type="AlphaFoldDB" id="A0A4Z2EN67"/>
<feature type="region of interest" description="Disordered" evidence="1">
    <location>
        <begin position="47"/>
        <end position="122"/>
    </location>
</feature>
<dbReference type="Proteomes" id="UP000314294">
    <property type="component" value="Unassembled WGS sequence"/>
</dbReference>
<keyword evidence="3" id="KW-1185">Reference proteome</keyword>
<evidence type="ECO:0000313" key="2">
    <source>
        <dbReference type="EMBL" id="TNN30336.1"/>
    </source>
</evidence>
<sequence>MYSSQKQSQVLTTRRRREYGHFTAGCLEETRPHLLCQSRTSTILEQWGVDRRSAGDVATSRESTRRQQNGPLPAAADREDRHQNQNPAGETLQAQKCPDSDGADGHCSAGMKKEECSSLVSR</sequence>
<reference evidence="2 3" key="1">
    <citation type="submission" date="2019-03" db="EMBL/GenBank/DDBJ databases">
        <title>First draft genome of Liparis tanakae, snailfish: a comprehensive survey of snailfish specific genes.</title>
        <authorList>
            <person name="Kim W."/>
            <person name="Song I."/>
            <person name="Jeong J.-H."/>
            <person name="Kim D."/>
            <person name="Kim S."/>
            <person name="Ryu S."/>
            <person name="Song J.Y."/>
            <person name="Lee S.K."/>
        </authorList>
    </citation>
    <scope>NUCLEOTIDE SEQUENCE [LARGE SCALE GENOMIC DNA]</scope>
    <source>
        <tissue evidence="2">Muscle</tissue>
    </source>
</reference>
<evidence type="ECO:0000313" key="3">
    <source>
        <dbReference type="Proteomes" id="UP000314294"/>
    </source>
</evidence>
<evidence type="ECO:0000256" key="1">
    <source>
        <dbReference type="SAM" id="MobiDB-lite"/>
    </source>
</evidence>
<gene>
    <name evidence="2" type="ORF">EYF80_059514</name>
</gene>
<dbReference type="EMBL" id="SRLO01004612">
    <property type="protein sequence ID" value="TNN30336.1"/>
    <property type="molecule type" value="Genomic_DNA"/>
</dbReference>
<comment type="caution">
    <text evidence="2">The sequence shown here is derived from an EMBL/GenBank/DDBJ whole genome shotgun (WGS) entry which is preliminary data.</text>
</comment>
<accession>A0A4Z2EN67</accession>
<feature type="compositionally biased region" description="Polar residues" evidence="1">
    <location>
        <begin position="84"/>
        <end position="94"/>
    </location>
</feature>